<evidence type="ECO:0000256" key="1">
    <source>
        <dbReference type="SAM" id="MobiDB-lite"/>
    </source>
</evidence>
<dbReference type="AlphaFoldDB" id="A0A8H4VAX9"/>
<name>A0A8H4VAX9_9HYPO</name>
<keyword evidence="3" id="KW-1185">Reference proteome</keyword>
<accession>A0A8H4VAX9</accession>
<gene>
    <name evidence="2" type="ORF">GQ602_006578</name>
</gene>
<evidence type="ECO:0000313" key="3">
    <source>
        <dbReference type="Proteomes" id="UP000562929"/>
    </source>
</evidence>
<reference evidence="2 3" key="1">
    <citation type="journal article" date="2020" name="G3 (Bethesda)">
        <title>Genetic Underpinnings of Host Manipulation by Ophiocordyceps as Revealed by Comparative Transcriptomics.</title>
        <authorList>
            <person name="Will I."/>
            <person name="Das B."/>
            <person name="Trinh T."/>
            <person name="Brachmann A."/>
            <person name="Ohm R.A."/>
            <person name="de Bekker C."/>
        </authorList>
    </citation>
    <scope>NUCLEOTIDE SEQUENCE [LARGE SCALE GENOMIC DNA]</scope>
    <source>
        <strain evidence="2 3">EC05</strain>
    </source>
</reference>
<proteinExistence type="predicted"/>
<evidence type="ECO:0000313" key="2">
    <source>
        <dbReference type="EMBL" id="KAF4581954.1"/>
    </source>
</evidence>
<comment type="caution">
    <text evidence="2">The sequence shown here is derived from an EMBL/GenBank/DDBJ whole genome shotgun (WGS) entry which is preliminary data.</text>
</comment>
<feature type="compositionally biased region" description="Low complexity" evidence="1">
    <location>
        <begin position="25"/>
        <end position="37"/>
    </location>
</feature>
<sequence length="130" mass="14089">MPGLLLDRRRRGSRITPSSPLHVDSASSPYSPAPISSQLEPVEAATISCRATLRLVVESLGHEAFARSEPDWLTPRPSPSSAARELPTFLIFIASHKGHLIARGKEQTDQDAPSREAKVVALAWMLGRGV</sequence>
<protein>
    <submittedName>
        <fullName evidence="2">Uncharacterized protein</fullName>
    </submittedName>
</protein>
<dbReference type="Proteomes" id="UP000562929">
    <property type="component" value="Unassembled WGS sequence"/>
</dbReference>
<feature type="region of interest" description="Disordered" evidence="1">
    <location>
        <begin position="1"/>
        <end position="37"/>
    </location>
</feature>
<organism evidence="2 3">
    <name type="scientific">Ophiocordyceps camponoti-floridani</name>
    <dbReference type="NCBI Taxonomy" id="2030778"/>
    <lineage>
        <taxon>Eukaryota</taxon>
        <taxon>Fungi</taxon>
        <taxon>Dikarya</taxon>
        <taxon>Ascomycota</taxon>
        <taxon>Pezizomycotina</taxon>
        <taxon>Sordariomycetes</taxon>
        <taxon>Hypocreomycetidae</taxon>
        <taxon>Hypocreales</taxon>
        <taxon>Ophiocordycipitaceae</taxon>
        <taxon>Ophiocordyceps</taxon>
    </lineage>
</organism>
<dbReference type="EMBL" id="JAACLJ010000008">
    <property type="protein sequence ID" value="KAF4581954.1"/>
    <property type="molecule type" value="Genomic_DNA"/>
</dbReference>